<evidence type="ECO:0000256" key="1">
    <source>
        <dbReference type="SAM" id="SignalP"/>
    </source>
</evidence>
<gene>
    <name evidence="2" type="ORF">V8V93_17645</name>
</gene>
<keyword evidence="3" id="KW-1185">Reference proteome</keyword>
<reference evidence="2 3" key="1">
    <citation type="submission" date="2024-03" db="EMBL/GenBank/DDBJ databases">
        <title>Phenotype and Genome Characterization of a Sulfate-Reducing Bacterium Pseudodesulfovibrio sp. strain 5S69, isolated from Petroleum Reservoir in Tatarstan (Russia).</title>
        <authorList>
            <person name="Bidzhieva S.K."/>
            <person name="Kadnikov V."/>
            <person name="Tourova T.P."/>
            <person name="Samigullina S.R."/>
            <person name="Sokolova D.S."/>
            <person name="Poltaraus A.B."/>
            <person name="Avtukh A.N."/>
            <person name="Tereshina V.M."/>
            <person name="Mardanov A.V."/>
            <person name="Nazina T.N."/>
        </authorList>
    </citation>
    <scope>NUCLEOTIDE SEQUENCE [LARGE SCALE GENOMIC DNA]</scope>
    <source>
        <strain evidence="2 3">5S69</strain>
    </source>
</reference>
<dbReference type="RefSeq" id="WP_338667955.1">
    <property type="nucleotide sequence ID" value="NZ_CP146609.1"/>
</dbReference>
<protein>
    <recommendedName>
        <fullName evidence="4">Lipoprotein</fullName>
    </recommendedName>
</protein>
<evidence type="ECO:0000313" key="3">
    <source>
        <dbReference type="Proteomes" id="UP001385389"/>
    </source>
</evidence>
<proteinExistence type="predicted"/>
<feature type="chain" id="PRO_5045860320" description="Lipoprotein" evidence="1">
    <location>
        <begin position="20"/>
        <end position="282"/>
    </location>
</feature>
<evidence type="ECO:0008006" key="4">
    <source>
        <dbReference type="Google" id="ProtNLM"/>
    </source>
</evidence>
<feature type="signal peptide" evidence="1">
    <location>
        <begin position="1"/>
        <end position="19"/>
    </location>
</feature>
<dbReference type="Proteomes" id="UP001385389">
    <property type="component" value="Chromosome"/>
</dbReference>
<organism evidence="2 3">
    <name type="scientific">Pseudodesulfovibrio methanolicus</name>
    <dbReference type="NCBI Taxonomy" id="3126690"/>
    <lineage>
        <taxon>Bacteria</taxon>
        <taxon>Pseudomonadati</taxon>
        <taxon>Thermodesulfobacteriota</taxon>
        <taxon>Desulfovibrionia</taxon>
        <taxon>Desulfovibrionales</taxon>
        <taxon>Desulfovibrionaceae</taxon>
    </lineage>
</organism>
<keyword evidence="1" id="KW-0732">Signal</keyword>
<dbReference type="EMBL" id="CP146609">
    <property type="protein sequence ID" value="WWX22258.1"/>
    <property type="molecule type" value="Genomic_DNA"/>
</dbReference>
<sequence>MKKIVTLVCLMLMSVLACGCGVKNTARTYTTDSGFQGSVPCFEGKRVAVLARWSPEIPSEPAGTNPYIVTGRQDVLGRTNNSGSKLNESEGGKSVLAATQLENQFQYMLADAIEDAGVAGDLVVVNRNAFNGMTDMDQINAEMRRMEGVIQRQLAADGYDYYVVTSNRRKLPGAKSILEIDGHNGSEAIRGILTLGLDALAASDTDTHTYTWDRDIRVVRLVDGKTVYEKTFRTNETRDIEVHEGSFVKFQSKFEETAKFQTDIHKKEVRIVLTDMADRIKS</sequence>
<dbReference type="PROSITE" id="PS51257">
    <property type="entry name" value="PROKAR_LIPOPROTEIN"/>
    <property type="match status" value="1"/>
</dbReference>
<accession>A0ABZ2IW29</accession>
<name>A0ABZ2IW29_9BACT</name>
<evidence type="ECO:0000313" key="2">
    <source>
        <dbReference type="EMBL" id="WWX22258.1"/>
    </source>
</evidence>